<dbReference type="AlphaFoldDB" id="A0A516IS52"/>
<keyword evidence="11" id="KW-1185">Reference proteome</keyword>
<evidence type="ECO:0000256" key="7">
    <source>
        <dbReference type="SAM" id="MobiDB-lite"/>
    </source>
</evidence>
<reference evidence="10 11" key="1">
    <citation type="submission" date="2019-07" db="EMBL/GenBank/DDBJ databases">
        <title>Sphingomonas AE3 Genome sequencing and assembly.</title>
        <authorList>
            <person name="Kim H."/>
        </authorList>
    </citation>
    <scope>NUCLEOTIDE SEQUENCE [LARGE SCALE GENOMIC DNA]</scope>
    <source>
        <strain evidence="10 11">AE3</strain>
    </source>
</reference>
<dbReference type="Pfam" id="PF02601">
    <property type="entry name" value="Exonuc_VII_L"/>
    <property type="match status" value="1"/>
</dbReference>
<name>A0A516IS52_9SPHN</name>
<dbReference type="EC" id="3.1.11.6" evidence="5"/>
<dbReference type="GO" id="GO:0005737">
    <property type="term" value="C:cytoplasm"/>
    <property type="evidence" value="ECO:0007669"/>
    <property type="project" value="UniProtKB-SubCell"/>
</dbReference>
<evidence type="ECO:0000256" key="2">
    <source>
        <dbReference type="ARBA" id="ARBA00022722"/>
    </source>
</evidence>
<dbReference type="Proteomes" id="UP000321857">
    <property type="component" value="Chromosome"/>
</dbReference>
<dbReference type="PANTHER" id="PTHR30008">
    <property type="entry name" value="EXODEOXYRIBONUCLEASE 7 LARGE SUBUNIT"/>
    <property type="match status" value="1"/>
</dbReference>
<evidence type="ECO:0000259" key="8">
    <source>
        <dbReference type="Pfam" id="PF02601"/>
    </source>
</evidence>
<keyword evidence="1 5" id="KW-0963">Cytoplasm</keyword>
<feature type="region of interest" description="Disordered" evidence="7">
    <location>
        <begin position="447"/>
        <end position="468"/>
    </location>
</feature>
<dbReference type="GO" id="GO:0008855">
    <property type="term" value="F:exodeoxyribonuclease VII activity"/>
    <property type="evidence" value="ECO:0007669"/>
    <property type="project" value="UniProtKB-UniRule"/>
</dbReference>
<keyword evidence="3 5" id="KW-0378">Hydrolase</keyword>
<evidence type="ECO:0000256" key="3">
    <source>
        <dbReference type="ARBA" id="ARBA00022801"/>
    </source>
</evidence>
<protein>
    <recommendedName>
        <fullName evidence="5">Exodeoxyribonuclease 7 large subunit</fullName>
        <ecNumber evidence="5">3.1.11.6</ecNumber>
    </recommendedName>
    <alternativeName>
        <fullName evidence="5">Exodeoxyribonuclease VII large subunit</fullName>
        <shortName evidence="5">Exonuclease VII large subunit</shortName>
    </alternativeName>
</protein>
<evidence type="ECO:0000313" key="11">
    <source>
        <dbReference type="Proteomes" id="UP000321857"/>
    </source>
</evidence>
<gene>
    <name evidence="5" type="primary">xseA</name>
    <name evidence="10" type="ORF">FMM02_07090</name>
</gene>
<evidence type="ECO:0000259" key="9">
    <source>
        <dbReference type="Pfam" id="PF13742"/>
    </source>
</evidence>
<dbReference type="GO" id="GO:0006308">
    <property type="term" value="P:DNA catabolic process"/>
    <property type="evidence" value="ECO:0007669"/>
    <property type="project" value="UniProtKB-UniRule"/>
</dbReference>
<proteinExistence type="inferred from homology"/>
<dbReference type="Pfam" id="PF13742">
    <property type="entry name" value="tRNA_anti_2"/>
    <property type="match status" value="1"/>
</dbReference>
<feature type="domain" description="OB-fold nucleic acid binding" evidence="9">
    <location>
        <begin position="25"/>
        <end position="118"/>
    </location>
</feature>
<dbReference type="InterPro" id="IPR025824">
    <property type="entry name" value="OB-fold_nuc-bd_dom"/>
</dbReference>
<dbReference type="KEGG" id="sxa:FMM02_07090"/>
<evidence type="ECO:0000256" key="5">
    <source>
        <dbReference type="HAMAP-Rule" id="MF_00378"/>
    </source>
</evidence>
<sequence length="468" mass="51025">MPLPDDLDRTGLLAEAKGGDNAPALSVSELSGALKRTVETAFGHVRVRGEISGWKRHGSGHCYFTLKDENACIDAVIWKGQAASLAFRPEDGAEVICTGKLTTYAGRSKYQIVVTRMELAGEGALMALLDRRRRALAAEGLFDEARKRRLPFLPRLIGVVTSPTGAVIRDILHRLEHRCPTRVMVWPVPVQGEGSADKIAAAIRGFANMDPRPDLLIVARGGGSIEDLWAFNEEAVVRAAAESPIPLISAVGHETDTTLIDFASDRRAPTPTAAAEMAVPVRAELAGMLAEAQHRMASTMDRTWARLGERLDLAAQRWPEAANLFAPFSQRIDELGDRLPRGLVQRTAHARADHAEVAPRLQPRLLTDRIARGHEKLLSLWRLAELAHPERPLQRGFVRVTDRAGKTLVHAADARAAGAIDLHFADGRVAAQVGDLVGPKAFRPARRVERKPSNPYLPGQADLFGDED</sequence>
<evidence type="ECO:0000256" key="1">
    <source>
        <dbReference type="ARBA" id="ARBA00022490"/>
    </source>
</evidence>
<dbReference type="InterPro" id="IPR003753">
    <property type="entry name" value="Exonuc_VII_L"/>
</dbReference>
<evidence type="ECO:0000313" key="10">
    <source>
        <dbReference type="EMBL" id="QDP19743.1"/>
    </source>
</evidence>
<keyword evidence="2 5" id="KW-0540">Nuclease</keyword>
<accession>A0A516IS52</accession>
<dbReference type="GO" id="GO:0003676">
    <property type="term" value="F:nucleic acid binding"/>
    <property type="evidence" value="ECO:0007669"/>
    <property type="project" value="InterPro"/>
</dbReference>
<comment type="subcellular location">
    <subcellularLocation>
        <location evidence="5 6">Cytoplasm</location>
    </subcellularLocation>
</comment>
<comment type="function">
    <text evidence="5">Bidirectionally degrades single-stranded DNA into large acid-insoluble oligonucleotides, which are then degraded further into small acid-soluble oligonucleotides.</text>
</comment>
<dbReference type="RefSeq" id="WP_147494192.1">
    <property type="nucleotide sequence ID" value="NZ_CP041659.1"/>
</dbReference>
<dbReference type="GO" id="GO:0009318">
    <property type="term" value="C:exodeoxyribonuclease VII complex"/>
    <property type="evidence" value="ECO:0007669"/>
    <property type="project" value="UniProtKB-UniRule"/>
</dbReference>
<dbReference type="InterPro" id="IPR020579">
    <property type="entry name" value="Exonuc_VII_lsu_C"/>
</dbReference>
<evidence type="ECO:0000256" key="6">
    <source>
        <dbReference type="RuleBase" id="RU004355"/>
    </source>
</evidence>
<comment type="similarity">
    <text evidence="5 6">Belongs to the XseA family.</text>
</comment>
<dbReference type="HAMAP" id="MF_00378">
    <property type="entry name" value="Exonuc_7_L"/>
    <property type="match status" value="1"/>
</dbReference>
<organism evidence="10 11">
    <name type="scientific">Sphingomonas xanthus</name>
    <dbReference type="NCBI Taxonomy" id="2594473"/>
    <lineage>
        <taxon>Bacteria</taxon>
        <taxon>Pseudomonadati</taxon>
        <taxon>Pseudomonadota</taxon>
        <taxon>Alphaproteobacteria</taxon>
        <taxon>Sphingomonadales</taxon>
        <taxon>Sphingomonadaceae</taxon>
        <taxon>Sphingomonas</taxon>
    </lineage>
</organism>
<dbReference type="PANTHER" id="PTHR30008:SF0">
    <property type="entry name" value="EXODEOXYRIBONUCLEASE 7 LARGE SUBUNIT"/>
    <property type="match status" value="1"/>
</dbReference>
<comment type="subunit">
    <text evidence="5">Heterooligomer composed of large and small subunits.</text>
</comment>
<dbReference type="CDD" id="cd04489">
    <property type="entry name" value="ExoVII_LU_OBF"/>
    <property type="match status" value="1"/>
</dbReference>
<keyword evidence="4 5" id="KW-0269">Exonuclease</keyword>
<evidence type="ECO:0000256" key="4">
    <source>
        <dbReference type="ARBA" id="ARBA00022839"/>
    </source>
</evidence>
<comment type="catalytic activity">
    <reaction evidence="5 6">
        <text>Exonucleolytic cleavage in either 5'- to 3'- or 3'- to 5'-direction to yield nucleoside 5'-phosphates.</text>
        <dbReference type="EC" id="3.1.11.6"/>
    </reaction>
</comment>
<dbReference type="NCBIfam" id="TIGR00237">
    <property type="entry name" value="xseA"/>
    <property type="match status" value="1"/>
</dbReference>
<dbReference type="OrthoDB" id="9802795at2"/>
<feature type="domain" description="Exonuclease VII large subunit C-terminal" evidence="8">
    <location>
        <begin position="141"/>
        <end position="431"/>
    </location>
</feature>
<dbReference type="EMBL" id="CP041659">
    <property type="protein sequence ID" value="QDP19743.1"/>
    <property type="molecule type" value="Genomic_DNA"/>
</dbReference>